<dbReference type="PANTHER" id="PTHR40697:SF2">
    <property type="entry name" value="ATP-NAD KINASE-RELATED"/>
    <property type="match status" value="1"/>
</dbReference>
<dbReference type="InterPro" id="IPR016064">
    <property type="entry name" value="NAD/diacylglycerol_kinase_sf"/>
</dbReference>
<keyword evidence="2" id="KW-1185">Reference proteome</keyword>
<dbReference type="InterPro" id="IPR002504">
    <property type="entry name" value="NADK"/>
</dbReference>
<gene>
    <name evidence="1" type="ordered locus">Hbut_1212</name>
</gene>
<organism evidence="1 2">
    <name type="scientific">Hyperthermus butylicus (strain DSM 5456 / JCM 9403 / PLM1-5)</name>
    <dbReference type="NCBI Taxonomy" id="415426"/>
    <lineage>
        <taxon>Archaea</taxon>
        <taxon>Thermoproteota</taxon>
        <taxon>Thermoprotei</taxon>
        <taxon>Desulfurococcales</taxon>
        <taxon>Pyrodictiaceae</taxon>
        <taxon>Hyperthermus</taxon>
    </lineage>
</organism>
<dbReference type="EMBL" id="CP000493">
    <property type="protein sequence ID" value="ABM81046.1"/>
    <property type="molecule type" value="Genomic_DNA"/>
</dbReference>
<evidence type="ECO:0000313" key="2">
    <source>
        <dbReference type="Proteomes" id="UP000002593"/>
    </source>
</evidence>
<dbReference type="KEGG" id="hbu:Hbut_1212"/>
<dbReference type="AlphaFoldDB" id="A2BM35"/>
<dbReference type="InterPro" id="IPR011386">
    <property type="entry name" value="Put_ATP-NAD_kin"/>
</dbReference>
<dbReference type="Pfam" id="PF01513">
    <property type="entry name" value="NAD_kinase"/>
    <property type="match status" value="1"/>
</dbReference>
<dbReference type="InterPro" id="IPR039065">
    <property type="entry name" value="AcoX-like"/>
</dbReference>
<dbReference type="Proteomes" id="UP000002593">
    <property type="component" value="Chromosome"/>
</dbReference>
<dbReference type="PIRSF" id="PIRSF016907">
    <property type="entry name" value="Kin_ATP-NAD"/>
    <property type="match status" value="1"/>
</dbReference>
<sequence>MARLVCFVVNPLAGIGGPLALRGSDGSAGLEALRRGARLVSPERARVFAEECKRLRLGERIVFLTASGVMGETPLSKAGFASYHVVYHPDSWPTNPHDTMETVRACIARGAEIVVFVGGDGTARDVVSALHEVGAANTPILGVPSGVKVYSSVFAENPRAAAHVLAEWLDHGTTCEGEVVDIDEDAFRANMLRARLYTIARTPCSPLMVGASKQPTPSTEEEEENKRAIARYLAENMEECTLYILGPGTTVKAIADELGVEKTLLGVDVVHNRRLVAADVDEKTLYNIVARHLEGGGRVKIVVTPIGGQGYIFGRGNQQISPRILRLVGRDNIIVVATKSKLSKLKRLRVDTGDEKVDEMLRGYIRVVTDYGEETVVRVE</sequence>
<dbReference type="RefSeq" id="WP_011822364.1">
    <property type="nucleotide sequence ID" value="NC_008818.1"/>
</dbReference>
<dbReference type="GeneID" id="4782933"/>
<dbReference type="GO" id="GO:0003951">
    <property type="term" value="F:NAD+ kinase activity"/>
    <property type="evidence" value="ECO:0007669"/>
    <property type="project" value="InterPro"/>
</dbReference>
<dbReference type="GO" id="GO:0006741">
    <property type="term" value="P:NADP+ biosynthetic process"/>
    <property type="evidence" value="ECO:0007669"/>
    <property type="project" value="InterPro"/>
</dbReference>
<evidence type="ECO:0000313" key="1">
    <source>
        <dbReference type="EMBL" id="ABM81046.1"/>
    </source>
</evidence>
<dbReference type="eggNOG" id="arCOG01350">
    <property type="taxonomic scope" value="Archaea"/>
</dbReference>
<accession>A2BM35</accession>
<dbReference type="Pfam" id="PF20143">
    <property type="entry name" value="NAD_kinase_C"/>
    <property type="match status" value="1"/>
</dbReference>
<dbReference type="SUPFAM" id="SSF111331">
    <property type="entry name" value="NAD kinase/diacylglycerol kinase-like"/>
    <property type="match status" value="1"/>
</dbReference>
<dbReference type="EnsemblBacteria" id="ABM81046">
    <property type="protein sequence ID" value="ABM81046"/>
    <property type="gene ID" value="Hbut_1212"/>
</dbReference>
<dbReference type="STRING" id="415426.Hbut_1212"/>
<protein>
    <submittedName>
        <fullName evidence="1">Universally conserved protein</fullName>
    </submittedName>
</protein>
<dbReference type="Gene3D" id="3.40.50.10330">
    <property type="entry name" value="Probable inorganic polyphosphate/atp-NAD kinase, domain 1"/>
    <property type="match status" value="1"/>
</dbReference>
<dbReference type="HOGENOM" id="CLU_064691_0_0_2"/>
<dbReference type="PANTHER" id="PTHR40697">
    <property type="entry name" value="ACETOIN CATABOLISM PROTEIN X"/>
    <property type="match status" value="1"/>
</dbReference>
<proteinExistence type="predicted"/>
<name>A2BM35_HYPBU</name>
<reference evidence="1 2" key="1">
    <citation type="journal article" date="2007" name="Archaea">
        <title>The genome of Hyperthermus butylicus: a sulfur-reducing, peptide fermenting, neutrophilic Crenarchaeote growing up to 108 degrees C.</title>
        <authorList>
            <person name="Brugger K."/>
            <person name="Chen L."/>
            <person name="Stark M."/>
            <person name="Zibat A."/>
            <person name="Redder P."/>
            <person name="Ruepp A."/>
            <person name="Awayez M."/>
            <person name="She Q."/>
            <person name="Garrett R.A."/>
            <person name="Klenk H.P."/>
        </authorList>
    </citation>
    <scope>NUCLEOTIDE SEQUENCE [LARGE SCALE GENOMIC DNA]</scope>
    <source>
        <strain evidence="2">DSM 5456 / JCM 9403 / PLM1-5</strain>
    </source>
</reference>
<dbReference type="InterPro" id="IPR017438">
    <property type="entry name" value="ATP-NAD_kinase_N"/>
</dbReference>